<gene>
    <name evidence="2" type="ORF">WIS52_22485</name>
</gene>
<reference evidence="2 3" key="1">
    <citation type="submission" date="2024-03" db="EMBL/GenBank/DDBJ databases">
        <title>Draft genome sequence of Pseudonocardia nematodicida JCM 31783.</title>
        <authorList>
            <person name="Butdee W."/>
            <person name="Duangmal K."/>
        </authorList>
    </citation>
    <scope>NUCLEOTIDE SEQUENCE [LARGE SCALE GENOMIC DNA]</scope>
    <source>
        <strain evidence="2 3">JCM 31783</strain>
    </source>
</reference>
<protein>
    <submittedName>
        <fullName evidence="2">Uncharacterized protein</fullName>
    </submittedName>
</protein>
<feature type="region of interest" description="Disordered" evidence="1">
    <location>
        <begin position="312"/>
        <end position="331"/>
    </location>
</feature>
<dbReference type="Proteomes" id="UP001494902">
    <property type="component" value="Unassembled WGS sequence"/>
</dbReference>
<dbReference type="EMBL" id="JBEDNQ010000010">
    <property type="protein sequence ID" value="MEQ3553247.1"/>
    <property type="molecule type" value="Genomic_DNA"/>
</dbReference>
<sequence>MTTYAHDPARSAIVATWPTGDGHLAQQVARVPRNASDELARRTAAALTTFSARLWESYGELTAHEIRPFRLIEAVRHPGLPAGGMQSITGDDRAEAAYLVGRILARAPGRAFADAVLAEVRTEIDAVLDADDGALRGRSRQAVVHPRPDAPADQVITAHSLLYDDPLGPRALLTEVEPHAAGLALLRWLRAAAEHVAGLVGHSVDDVVALAEAIGHEDLAVARYVLRDRDATDELTVLEMLQEAVLAGRGRLLVCPDADGPAVGSDEHRHRVAGTVLDPREPGASLVGGLIRGLQGCFHVYVDEIRSRERADTDIANPGSEPDDELRARFDDEVRFAVRTSGSDPGGRS</sequence>
<proteinExistence type="predicted"/>
<evidence type="ECO:0000256" key="1">
    <source>
        <dbReference type="SAM" id="MobiDB-lite"/>
    </source>
</evidence>
<evidence type="ECO:0000313" key="2">
    <source>
        <dbReference type="EMBL" id="MEQ3553247.1"/>
    </source>
</evidence>
<keyword evidence="3" id="KW-1185">Reference proteome</keyword>
<organism evidence="2 3">
    <name type="scientific">Pseudonocardia nematodicida</name>
    <dbReference type="NCBI Taxonomy" id="1206997"/>
    <lineage>
        <taxon>Bacteria</taxon>
        <taxon>Bacillati</taxon>
        <taxon>Actinomycetota</taxon>
        <taxon>Actinomycetes</taxon>
        <taxon>Pseudonocardiales</taxon>
        <taxon>Pseudonocardiaceae</taxon>
        <taxon>Pseudonocardia</taxon>
    </lineage>
</organism>
<name>A0ABV1KFK4_9PSEU</name>
<accession>A0ABV1KFK4</accession>
<evidence type="ECO:0000313" key="3">
    <source>
        <dbReference type="Proteomes" id="UP001494902"/>
    </source>
</evidence>
<comment type="caution">
    <text evidence="2">The sequence shown here is derived from an EMBL/GenBank/DDBJ whole genome shotgun (WGS) entry which is preliminary data.</text>
</comment>
<dbReference type="RefSeq" id="WP_349300318.1">
    <property type="nucleotide sequence ID" value="NZ_JBEDNQ010000010.1"/>
</dbReference>